<evidence type="ECO:0000313" key="2">
    <source>
        <dbReference type="EMBL" id="MCP2257846.1"/>
    </source>
</evidence>
<evidence type="ECO:0000256" key="1">
    <source>
        <dbReference type="SAM" id="MobiDB-lite"/>
    </source>
</evidence>
<feature type="region of interest" description="Disordered" evidence="1">
    <location>
        <begin position="116"/>
        <end position="135"/>
    </location>
</feature>
<dbReference type="RefSeq" id="WP_253668788.1">
    <property type="nucleotide sequence ID" value="NZ_JAMTCP010000005.1"/>
</dbReference>
<keyword evidence="3" id="KW-1185">Reference proteome</keyword>
<sequence length="255" mass="26580">MTTTTGPFAPASGAEVRRSPLAVLAEAATRALADGQAVAVVRGFDRESRRRARTVRDHLAGLGVPSVEATPAPDSWPTPAGNASPVGAVVNVAGSGSWDAHRIAAQLDAPLFALDETGENSENGENGENGTAGQPEVAERRLDLIEVRGARGDQDIALSHVTLLPEDLDDAELAVIVDGARHVVRGAQLRTGLHEHLLRARVIGGADEHVAAELTVEPVAGVVRLVRDGLPVDELTAPVTLVARPEALTVHLVRA</sequence>
<organism evidence="2 3">
    <name type="scientific">Streptoalloteichus tenebrarius (strain ATCC 17920 / DSM 40477 / JCM 4838 / CBS 697.72 / NBRC 16177 / NCIMB 11028 / NRRL B-12390 / A12253. 1 / ISP 5477)</name>
    <name type="common">Streptomyces tenebrarius</name>
    <dbReference type="NCBI Taxonomy" id="1933"/>
    <lineage>
        <taxon>Bacteria</taxon>
        <taxon>Bacillati</taxon>
        <taxon>Actinomycetota</taxon>
        <taxon>Actinomycetes</taxon>
        <taxon>Pseudonocardiales</taxon>
        <taxon>Pseudonocardiaceae</taxon>
        <taxon>Streptoalloteichus</taxon>
    </lineage>
</organism>
<protein>
    <submittedName>
        <fullName evidence="2">Uncharacterized protein</fullName>
    </submittedName>
</protein>
<reference evidence="2 3" key="1">
    <citation type="submission" date="2022-06" db="EMBL/GenBank/DDBJ databases">
        <title>Genomic Encyclopedia of Archaeal and Bacterial Type Strains, Phase II (KMG-II): from individual species to whole genera.</title>
        <authorList>
            <person name="Goeker M."/>
        </authorList>
    </citation>
    <scope>NUCLEOTIDE SEQUENCE [LARGE SCALE GENOMIC DNA]</scope>
    <source>
        <strain evidence="2 3">DSM 40477</strain>
    </source>
</reference>
<feature type="compositionally biased region" description="Low complexity" evidence="1">
    <location>
        <begin position="120"/>
        <end position="129"/>
    </location>
</feature>
<proteinExistence type="predicted"/>
<evidence type="ECO:0000313" key="3">
    <source>
        <dbReference type="Proteomes" id="UP001205311"/>
    </source>
</evidence>
<dbReference type="Proteomes" id="UP001205311">
    <property type="component" value="Unassembled WGS sequence"/>
</dbReference>
<gene>
    <name evidence="2" type="ORF">LX15_001532</name>
</gene>
<dbReference type="EMBL" id="JAMTCP010000005">
    <property type="protein sequence ID" value="MCP2257846.1"/>
    <property type="molecule type" value="Genomic_DNA"/>
</dbReference>
<name>A0ABT1HQP8_STRSD</name>
<accession>A0ABT1HQP8</accession>
<comment type="caution">
    <text evidence="2">The sequence shown here is derived from an EMBL/GenBank/DDBJ whole genome shotgun (WGS) entry which is preliminary data.</text>
</comment>